<dbReference type="InterPro" id="IPR002415">
    <property type="entry name" value="H/ACA_rnp_Nhp2-like"/>
</dbReference>
<dbReference type="FunFam" id="3.30.1330.30:FF:000016">
    <property type="entry name" value="H/ACA ribonucleoprotein complex subunit 2"/>
    <property type="match status" value="1"/>
</dbReference>
<evidence type="ECO:0000313" key="13">
    <source>
        <dbReference type="EMBL" id="KAF7480631.1"/>
    </source>
</evidence>
<dbReference type="PANTHER" id="PTHR23105">
    <property type="entry name" value="RIBOSOMAL PROTEIN L7AE FAMILY MEMBER"/>
    <property type="match status" value="1"/>
</dbReference>
<dbReference type="InterPro" id="IPR018492">
    <property type="entry name" value="Ribosomal_eL8/Nhp2"/>
</dbReference>
<dbReference type="InterPro" id="IPR029064">
    <property type="entry name" value="Ribosomal_eL30-like_sf"/>
</dbReference>
<keyword evidence="7 10" id="KW-0687">Ribonucleoprotein</keyword>
<dbReference type="GO" id="GO:0000398">
    <property type="term" value="P:mRNA splicing, via spliceosome"/>
    <property type="evidence" value="ECO:0007669"/>
    <property type="project" value="UniProtKB-UniRule"/>
</dbReference>
<evidence type="ECO:0000256" key="9">
    <source>
        <dbReference type="ARBA" id="ARBA00071538"/>
    </source>
</evidence>
<evidence type="ECO:0000313" key="14">
    <source>
        <dbReference type="Proteomes" id="UP000662637"/>
    </source>
</evidence>
<organism evidence="13 14">
    <name type="scientific">Marmota monax</name>
    <name type="common">Woodchuck</name>
    <dbReference type="NCBI Taxonomy" id="9995"/>
    <lineage>
        <taxon>Eukaryota</taxon>
        <taxon>Metazoa</taxon>
        <taxon>Chordata</taxon>
        <taxon>Craniata</taxon>
        <taxon>Vertebrata</taxon>
        <taxon>Euteleostomi</taxon>
        <taxon>Mammalia</taxon>
        <taxon>Eutheria</taxon>
        <taxon>Euarchontoglires</taxon>
        <taxon>Glires</taxon>
        <taxon>Rodentia</taxon>
        <taxon>Sciuromorpha</taxon>
        <taxon>Sciuridae</taxon>
        <taxon>Xerinae</taxon>
        <taxon>Marmotini</taxon>
        <taxon>Marmota</taxon>
    </lineage>
</organism>
<comment type="similarity">
    <text evidence="2 10">Belongs to the eukaryotic ribosomal protein eL8 family.</text>
</comment>
<dbReference type="AlphaFoldDB" id="A0A834V1R4"/>
<feature type="domain" description="Ribosomal protein eL8/eL30/eS12/Gadd45" evidence="12">
    <location>
        <begin position="125"/>
        <end position="216"/>
    </location>
</feature>
<evidence type="ECO:0000256" key="4">
    <source>
        <dbReference type="ARBA" id="ARBA00022552"/>
    </source>
</evidence>
<evidence type="ECO:0000256" key="8">
    <source>
        <dbReference type="ARBA" id="ARBA00058344"/>
    </source>
</evidence>
<accession>A0A834V1R4</accession>
<evidence type="ECO:0000256" key="3">
    <source>
        <dbReference type="ARBA" id="ARBA00022517"/>
    </source>
</evidence>
<comment type="subunit">
    <text evidence="10">Part of the H/ACA small nucleolar ribonucleoprotein (H/ACA snoRNP) complex, which contains NHP2/NOLA2, GAR1/NOLA1, NOP10/NOLA3, and DKC1/NOLA4, which is presumed to be the catalytic subunit. The complex contains a stable core formed by binding of one or two NOP10-DKC1 heterodimers to NHP2; GAR1 subsequently binds to this core via DKC1. The complex binds a box H/ACA small nucleolar RNA (snoRNA), which may target the specific site of modification within the RNA substrate. During assembly, the complex contains NAF1 instead of GAR1/NOLA1. The complex also interacts with TERC, which contains a 3'-terminal domain related to the box H/ACA snoRNAs. Specific interactions with snoRNAs or TERC are mediated by GAR1 and NHP2. Associates with NOLC1/NOPP140. H/ACA snoRNPs interact with the SMN complex, consisting of SMN1 or SMN2, GEMIN2/SIP1, DDX20/GEMIN3, and GEMIN4. This is mediated by interaction between GAR1 and SMN1 or SMN2. The SMN complex may be required for correct assembly of the H/ACA snoRNP complex. Component of the telomerase holoenzyme complex composed of one molecule of TERT, one molecule of WRAP53/TCAB1, two molecules of H/ACA ribonucleoprotein complex subunits DKC1, NOP10, NHP2 and GAR1, and a telomerase RNA template component (TERC). The telomerase holoenzyme complex is associated with TEP1, SMG6/EST1A and POT1.</text>
</comment>
<feature type="compositionally biased region" description="Basic and acidic residues" evidence="11">
    <location>
        <begin position="80"/>
        <end position="95"/>
    </location>
</feature>
<evidence type="ECO:0000259" key="12">
    <source>
        <dbReference type="Pfam" id="PF01248"/>
    </source>
</evidence>
<dbReference type="EMBL" id="WJEC01000872">
    <property type="protein sequence ID" value="KAF7480631.1"/>
    <property type="molecule type" value="Genomic_DNA"/>
</dbReference>
<keyword evidence="6 10" id="KW-0539">Nucleus</keyword>
<comment type="subcellular location">
    <subcellularLocation>
        <location evidence="1 10">Nucleus</location>
        <location evidence="1 10">Nucleolus</location>
    </subcellularLocation>
</comment>
<comment type="function">
    <text evidence="8 10">Required for ribosome biogenesis and telomere maintenance. Part of the H/ACA small nucleolar ribonucleoprotein (H/ACA snoRNP) complex, which catalyzes pseudouridylation of rRNA. This involves the isomerization of uridine such that the ribose is subsequently attached to C5, instead of the normal N1. Each rRNA can contain up to 100 pseudouridine ('psi') residues, which may serve to stabilize the conformation of rRNAs. May also be required for correct processing or intranuclear trafficking of TERC, the RNA component of the telomerase reverse transcriptase (TERT) holoenzyme.</text>
</comment>
<dbReference type="PRINTS" id="PR00883">
    <property type="entry name" value="NUCLEARHMG"/>
</dbReference>
<dbReference type="Gene3D" id="3.30.1330.30">
    <property type="match status" value="1"/>
</dbReference>
<evidence type="ECO:0000256" key="1">
    <source>
        <dbReference type="ARBA" id="ARBA00004604"/>
    </source>
</evidence>
<feature type="region of interest" description="Disordered" evidence="11">
    <location>
        <begin position="80"/>
        <end position="99"/>
    </location>
</feature>
<evidence type="ECO:0000256" key="2">
    <source>
        <dbReference type="ARBA" id="ARBA00007337"/>
    </source>
</evidence>
<gene>
    <name evidence="13" type="ORF">GHT09_008158</name>
</gene>
<dbReference type="GO" id="GO:0003723">
    <property type="term" value="F:RNA binding"/>
    <property type="evidence" value="ECO:0007669"/>
    <property type="project" value="UniProtKB-UniRule"/>
</dbReference>
<dbReference type="GO" id="GO:0031429">
    <property type="term" value="C:box H/ACA snoRNP complex"/>
    <property type="evidence" value="ECO:0007669"/>
    <property type="project" value="UniProtKB-UniRule"/>
</dbReference>
<dbReference type="InterPro" id="IPR050257">
    <property type="entry name" value="eL8/uL1-like"/>
</dbReference>
<evidence type="ECO:0000256" key="10">
    <source>
        <dbReference type="RuleBase" id="RU366039"/>
    </source>
</evidence>
<dbReference type="SUPFAM" id="SSF55315">
    <property type="entry name" value="L30e-like"/>
    <property type="match status" value="1"/>
</dbReference>
<evidence type="ECO:0000256" key="5">
    <source>
        <dbReference type="ARBA" id="ARBA00022884"/>
    </source>
</evidence>
<dbReference type="Proteomes" id="UP000662637">
    <property type="component" value="Unassembled WGS sequence"/>
</dbReference>
<evidence type="ECO:0000256" key="6">
    <source>
        <dbReference type="ARBA" id="ARBA00023242"/>
    </source>
</evidence>
<comment type="function">
    <text evidence="10">Common component of the spliceosome and rRNA processing machinery.</text>
</comment>
<keyword evidence="5 10" id="KW-0694">RNA-binding</keyword>
<keyword evidence="3" id="KW-0690">Ribosome biogenesis</keyword>
<evidence type="ECO:0000256" key="11">
    <source>
        <dbReference type="SAM" id="MobiDB-lite"/>
    </source>
</evidence>
<keyword evidence="4" id="KW-0698">rRNA processing</keyword>
<dbReference type="GO" id="GO:0006364">
    <property type="term" value="P:rRNA processing"/>
    <property type="evidence" value="ECO:0007669"/>
    <property type="project" value="UniProtKB-KW"/>
</dbReference>
<sequence>MRAIRIIRPKRKKGNFRIICPPRNPNGEECALSLTGMNQTGTVPPTFSTYHSLSRQQGARNTEDNRPHGFIFGSGLLRLRDDQNKGRPGQTRDSETPVEACSGERTYHESEPYPAASGFSQTQRKLYKCIKKAVKQKQIRRRVKEVQKFINKSEKGIMVLAKDTLPIEVYCHLPVMCEDQNMPYVYIPSKTDLGAAAGSKRPTCVIMVKPHEEYQEAYDECLEEVQALPPPL</sequence>
<dbReference type="InterPro" id="IPR004038">
    <property type="entry name" value="Ribosomal_eL8/eL30/eS12/Gad45"/>
</dbReference>
<comment type="caution">
    <text evidence="13">The sequence shown here is derived from an EMBL/GenBank/DDBJ whole genome shotgun (WGS) entry which is preliminary data.</text>
</comment>
<dbReference type="PRINTS" id="PR00881">
    <property type="entry name" value="L7ARS6FAMILY"/>
</dbReference>
<name>A0A834V1R4_MARMO</name>
<proteinExistence type="inferred from homology"/>
<reference evidence="13" key="1">
    <citation type="submission" date="2020-08" db="EMBL/GenBank/DDBJ databases">
        <authorList>
            <person name="Shumante A."/>
            <person name="Zimin A.V."/>
            <person name="Puiu D."/>
            <person name="Salzberg S.L."/>
        </authorList>
    </citation>
    <scope>NUCLEOTIDE SEQUENCE</scope>
    <source>
        <strain evidence="13">WC2-LM</strain>
        <tissue evidence="13">Liver</tissue>
    </source>
</reference>
<protein>
    <recommendedName>
        <fullName evidence="9 10">H/ACA ribonucleoprotein complex subunit 2</fullName>
    </recommendedName>
</protein>
<dbReference type="Pfam" id="PF01248">
    <property type="entry name" value="Ribosomal_L7Ae"/>
    <property type="match status" value="1"/>
</dbReference>
<evidence type="ECO:0000256" key="7">
    <source>
        <dbReference type="ARBA" id="ARBA00023274"/>
    </source>
</evidence>